<comment type="caution">
    <text evidence="1">The sequence shown here is derived from an EMBL/GenBank/DDBJ whole genome shotgun (WGS) entry which is preliminary data.</text>
</comment>
<dbReference type="EMBL" id="JBGMEL010000027">
    <property type="protein sequence ID" value="MFA0792477.1"/>
    <property type="molecule type" value="Genomic_DNA"/>
</dbReference>
<accession>A0ABV4NSG5</accession>
<keyword evidence="2" id="KW-1185">Reference proteome</keyword>
<reference evidence="1 2" key="1">
    <citation type="submission" date="2024-08" db="EMBL/GenBank/DDBJ databases">
        <authorList>
            <person name="Ishaq N."/>
        </authorList>
    </citation>
    <scope>NUCLEOTIDE SEQUENCE [LARGE SCALE GENOMIC DNA]</scope>
    <source>
        <strain evidence="1 2">JCM 30400</strain>
    </source>
</reference>
<dbReference type="Proteomes" id="UP001569414">
    <property type="component" value="Unassembled WGS sequence"/>
</dbReference>
<organism evidence="1 2">
    <name type="scientific">Microbulbifer echini</name>
    <dbReference type="NCBI Taxonomy" id="1529067"/>
    <lineage>
        <taxon>Bacteria</taxon>
        <taxon>Pseudomonadati</taxon>
        <taxon>Pseudomonadota</taxon>
        <taxon>Gammaproteobacteria</taxon>
        <taxon>Cellvibrionales</taxon>
        <taxon>Microbulbiferaceae</taxon>
        <taxon>Microbulbifer</taxon>
    </lineage>
</organism>
<name>A0ABV4NSG5_9GAMM</name>
<gene>
    <name evidence="1" type="ORF">ACCI51_18215</name>
</gene>
<protein>
    <submittedName>
        <fullName evidence="1">Uncharacterized protein</fullName>
    </submittedName>
</protein>
<evidence type="ECO:0000313" key="2">
    <source>
        <dbReference type="Proteomes" id="UP001569414"/>
    </source>
</evidence>
<evidence type="ECO:0000313" key="1">
    <source>
        <dbReference type="EMBL" id="MFA0792477.1"/>
    </source>
</evidence>
<proteinExistence type="predicted"/>
<sequence>MDRIYHNIIDAPHLYDIVYFSYKVDSDNVKESYIDLHLERDGDLVRLRFKSPQDLEIEKGFPYATGGMFIEDVTSHQLDGINVYVGDFEASHGSITFWANSVVRF</sequence>
<dbReference type="RefSeq" id="WP_371844861.1">
    <property type="nucleotide sequence ID" value="NZ_JBGMEL010000027.1"/>
</dbReference>